<dbReference type="EMBL" id="QGKV02000759">
    <property type="protein sequence ID" value="KAF3563472.1"/>
    <property type="molecule type" value="Genomic_DNA"/>
</dbReference>
<sequence length="331" mass="36458">MEQAMGGQIQNTQEAALGAEKKGNYQKGFLQNFQAAANGPPDELKGLDMMMQQLLQGHQVQAKALNQVTTNINTRMENMFTELSTKYHTVSNHIRRIDVQLVQTAGSAEERTEHPASSKATAPDEIAETPSVRVYVPKVPYPIPPKHLMDSISAEQLAGFWKIVRRIPKKISFAPAWEIQPLHMFFKNCRETHEEIKALITEALTPALKVLPKVDVHGKFSSPCSIAGVEVKEALCDSGSSVNLVSSAIVEELSIVDTEPSQVTRVRSKNFWMEILTLILKNSVGMQRAILTQDLKEKGEAAVKGLVSRVLKLSMSDCGACFGESPHAQPD</sequence>
<name>A0ABQ7CTT2_BRACR</name>
<evidence type="ECO:0000313" key="2">
    <source>
        <dbReference type="EMBL" id="KAF3563472.1"/>
    </source>
</evidence>
<protein>
    <recommendedName>
        <fullName evidence="4">Aspartic peptidase DDI1-type domain-containing protein</fullName>
    </recommendedName>
</protein>
<keyword evidence="3" id="KW-1185">Reference proteome</keyword>
<comment type="caution">
    <text evidence="2">The sequence shown here is derived from an EMBL/GenBank/DDBJ whole genome shotgun (WGS) entry which is preliminary data.</text>
</comment>
<dbReference type="InterPro" id="IPR021109">
    <property type="entry name" value="Peptidase_aspartic_dom_sf"/>
</dbReference>
<gene>
    <name evidence="2" type="ORF">DY000_02015008</name>
</gene>
<feature type="region of interest" description="Disordered" evidence="1">
    <location>
        <begin position="105"/>
        <end position="124"/>
    </location>
</feature>
<dbReference type="CDD" id="cd00303">
    <property type="entry name" value="retropepsin_like"/>
    <property type="match status" value="1"/>
</dbReference>
<organism evidence="2 3">
    <name type="scientific">Brassica cretica</name>
    <name type="common">Mustard</name>
    <dbReference type="NCBI Taxonomy" id="69181"/>
    <lineage>
        <taxon>Eukaryota</taxon>
        <taxon>Viridiplantae</taxon>
        <taxon>Streptophyta</taxon>
        <taxon>Embryophyta</taxon>
        <taxon>Tracheophyta</taxon>
        <taxon>Spermatophyta</taxon>
        <taxon>Magnoliopsida</taxon>
        <taxon>eudicotyledons</taxon>
        <taxon>Gunneridae</taxon>
        <taxon>Pentapetalae</taxon>
        <taxon>rosids</taxon>
        <taxon>malvids</taxon>
        <taxon>Brassicales</taxon>
        <taxon>Brassicaceae</taxon>
        <taxon>Brassiceae</taxon>
        <taxon>Brassica</taxon>
    </lineage>
</organism>
<dbReference type="Gene3D" id="2.40.70.10">
    <property type="entry name" value="Acid Proteases"/>
    <property type="match status" value="1"/>
</dbReference>
<evidence type="ECO:0000313" key="3">
    <source>
        <dbReference type="Proteomes" id="UP000266723"/>
    </source>
</evidence>
<evidence type="ECO:0000256" key="1">
    <source>
        <dbReference type="SAM" id="MobiDB-lite"/>
    </source>
</evidence>
<dbReference type="Proteomes" id="UP000266723">
    <property type="component" value="Unassembled WGS sequence"/>
</dbReference>
<proteinExistence type="predicted"/>
<evidence type="ECO:0008006" key="4">
    <source>
        <dbReference type="Google" id="ProtNLM"/>
    </source>
</evidence>
<reference evidence="2 3" key="1">
    <citation type="journal article" date="2020" name="BMC Genomics">
        <title>Intraspecific diversification of the crop wild relative Brassica cretica Lam. using demographic model selection.</title>
        <authorList>
            <person name="Kioukis A."/>
            <person name="Michalopoulou V.A."/>
            <person name="Briers L."/>
            <person name="Pirintsos S."/>
            <person name="Studholme D.J."/>
            <person name="Pavlidis P."/>
            <person name="Sarris P.F."/>
        </authorList>
    </citation>
    <scope>NUCLEOTIDE SEQUENCE [LARGE SCALE GENOMIC DNA]</scope>
    <source>
        <strain evidence="3">cv. PFS-1207/04</strain>
    </source>
</reference>
<accession>A0ABQ7CTT2</accession>